<evidence type="ECO:0000256" key="1">
    <source>
        <dbReference type="SAM" id="MobiDB-lite"/>
    </source>
</evidence>
<protein>
    <submittedName>
        <fullName evidence="2">Uncharacterized protein</fullName>
    </submittedName>
</protein>
<reference evidence="2" key="1">
    <citation type="submission" date="2022-08" db="UniProtKB">
        <authorList>
            <consortium name="EnsemblMetazoa"/>
        </authorList>
    </citation>
    <scope>IDENTIFICATION</scope>
    <source>
        <strain evidence="2">05x7-T-G4-1.051#20</strain>
    </source>
</reference>
<dbReference type="AlphaFoldDB" id="A0A8W8NS60"/>
<feature type="region of interest" description="Disordered" evidence="1">
    <location>
        <begin position="1"/>
        <end position="27"/>
    </location>
</feature>
<dbReference type="Proteomes" id="UP000005408">
    <property type="component" value="Unassembled WGS sequence"/>
</dbReference>
<name>A0A8W8NS60_MAGGI</name>
<evidence type="ECO:0000313" key="2">
    <source>
        <dbReference type="EnsemblMetazoa" id="G9147.1:cds"/>
    </source>
</evidence>
<feature type="compositionally biased region" description="Polar residues" evidence="1">
    <location>
        <begin position="15"/>
        <end position="27"/>
    </location>
</feature>
<proteinExistence type="predicted"/>
<keyword evidence="3" id="KW-1185">Reference proteome</keyword>
<accession>A0A8W8NS60</accession>
<organism evidence="2 3">
    <name type="scientific">Magallana gigas</name>
    <name type="common">Pacific oyster</name>
    <name type="synonym">Crassostrea gigas</name>
    <dbReference type="NCBI Taxonomy" id="29159"/>
    <lineage>
        <taxon>Eukaryota</taxon>
        <taxon>Metazoa</taxon>
        <taxon>Spiralia</taxon>
        <taxon>Lophotrochozoa</taxon>
        <taxon>Mollusca</taxon>
        <taxon>Bivalvia</taxon>
        <taxon>Autobranchia</taxon>
        <taxon>Pteriomorphia</taxon>
        <taxon>Ostreida</taxon>
        <taxon>Ostreoidea</taxon>
        <taxon>Ostreidae</taxon>
        <taxon>Magallana</taxon>
    </lineage>
</organism>
<evidence type="ECO:0000313" key="3">
    <source>
        <dbReference type="Proteomes" id="UP000005408"/>
    </source>
</evidence>
<sequence length="154" mass="18138">MHNKHVENTVDDVFTNPSRDQSAVQRSRHLPSNLTIVKAYWNLGTFRKGSENMHFSTKTYFKWSTVFKYLVNPLVVYTDSEEFKELMERLRSGRVNNTMIYLTNRTDFWPFRLPNNVRSVYNVPGYPQKPPDYSGSRIQRDSTFQIRGGGRHRA</sequence>
<dbReference type="EnsemblMetazoa" id="G9147.1">
    <property type="protein sequence ID" value="G9147.1:cds"/>
    <property type="gene ID" value="G9147"/>
</dbReference>